<feature type="compositionally biased region" description="Acidic residues" evidence="1">
    <location>
        <begin position="89"/>
        <end position="98"/>
    </location>
</feature>
<dbReference type="EMBL" id="VYZL01001788">
    <property type="protein sequence ID" value="NWR58119.1"/>
    <property type="molecule type" value="Genomic_DNA"/>
</dbReference>
<dbReference type="AlphaFoldDB" id="A0A7K4YGS1"/>
<gene>
    <name evidence="2" type="primary">Sipa1l3_1</name>
    <name evidence="2" type="ORF">BUCABY_R16027</name>
</gene>
<dbReference type="Proteomes" id="UP000551127">
    <property type="component" value="Unassembled WGS sequence"/>
</dbReference>
<protein>
    <submittedName>
        <fullName evidence="2">SI1L3 protein</fullName>
    </submittedName>
</protein>
<name>A0A7K4YGS1_BUCAB</name>
<evidence type="ECO:0000313" key="2">
    <source>
        <dbReference type="EMBL" id="NWR58119.1"/>
    </source>
</evidence>
<accession>A0A7K4YGS1</accession>
<keyword evidence="3" id="KW-1185">Reference proteome</keyword>
<sequence>MGVRARIADWPPKRDAGKEAAGNREATGNRGFTGGHQPLAGVSGFKALHRLARRRSKEVEFHEGWPRSPARGLAPLRHRSSSEVTLSECDGEETAEAR</sequence>
<comment type="caution">
    <text evidence="2">The sequence shown here is derived from an EMBL/GenBank/DDBJ whole genome shotgun (WGS) entry which is preliminary data.</text>
</comment>
<organism evidence="2 3">
    <name type="scientific">Bucorvus abyssinicus</name>
    <name type="common">Northern ground-hornbill</name>
    <name type="synonym">Abyssinian ground-hornbill</name>
    <dbReference type="NCBI Taxonomy" id="153643"/>
    <lineage>
        <taxon>Eukaryota</taxon>
        <taxon>Metazoa</taxon>
        <taxon>Chordata</taxon>
        <taxon>Craniata</taxon>
        <taxon>Vertebrata</taxon>
        <taxon>Euteleostomi</taxon>
        <taxon>Archelosauria</taxon>
        <taxon>Archosauria</taxon>
        <taxon>Dinosauria</taxon>
        <taxon>Saurischia</taxon>
        <taxon>Theropoda</taxon>
        <taxon>Coelurosauria</taxon>
        <taxon>Aves</taxon>
        <taxon>Neognathae</taxon>
        <taxon>Neoaves</taxon>
        <taxon>Telluraves</taxon>
        <taxon>Coraciimorphae</taxon>
        <taxon>Bucerotiformes</taxon>
        <taxon>Bucorvidae</taxon>
        <taxon>Bucorvus</taxon>
    </lineage>
</organism>
<feature type="compositionally biased region" description="Basic and acidic residues" evidence="1">
    <location>
        <begin position="11"/>
        <end position="22"/>
    </location>
</feature>
<reference evidence="2 3" key="1">
    <citation type="submission" date="2019-09" db="EMBL/GenBank/DDBJ databases">
        <title>Bird 10,000 Genomes (B10K) Project - Family phase.</title>
        <authorList>
            <person name="Zhang G."/>
        </authorList>
    </citation>
    <scope>NUCLEOTIDE SEQUENCE [LARGE SCALE GENOMIC DNA]</scope>
    <source>
        <strain evidence="2">B10K-DU-012-80</strain>
    </source>
</reference>
<feature type="non-terminal residue" evidence="2">
    <location>
        <position position="98"/>
    </location>
</feature>
<evidence type="ECO:0000313" key="3">
    <source>
        <dbReference type="Proteomes" id="UP000551127"/>
    </source>
</evidence>
<proteinExistence type="predicted"/>
<evidence type="ECO:0000256" key="1">
    <source>
        <dbReference type="SAM" id="MobiDB-lite"/>
    </source>
</evidence>
<feature type="non-terminal residue" evidence="2">
    <location>
        <position position="1"/>
    </location>
</feature>
<feature type="region of interest" description="Disordered" evidence="1">
    <location>
        <begin position="1"/>
        <end position="41"/>
    </location>
</feature>
<dbReference type="OrthoDB" id="2499658at2759"/>
<feature type="region of interest" description="Disordered" evidence="1">
    <location>
        <begin position="62"/>
        <end position="98"/>
    </location>
</feature>